<organism evidence="2 3">
    <name type="scientific">Paraburkholderia dinghuensis</name>
    <dbReference type="NCBI Taxonomy" id="2305225"/>
    <lineage>
        <taxon>Bacteria</taxon>
        <taxon>Pseudomonadati</taxon>
        <taxon>Pseudomonadota</taxon>
        <taxon>Betaproteobacteria</taxon>
        <taxon>Burkholderiales</taxon>
        <taxon>Burkholderiaceae</taxon>
        <taxon>Paraburkholderia</taxon>
    </lineage>
</organism>
<dbReference type="EMBL" id="RQIS01000018">
    <property type="protein sequence ID" value="RQH02727.1"/>
    <property type="molecule type" value="Genomic_DNA"/>
</dbReference>
<evidence type="ECO:0000313" key="3">
    <source>
        <dbReference type="Proteomes" id="UP000272778"/>
    </source>
</evidence>
<name>A0A3N6N4M7_9BURK</name>
<evidence type="ECO:0000313" key="2">
    <source>
        <dbReference type="EMBL" id="RQH02727.1"/>
    </source>
</evidence>
<reference evidence="2 3" key="1">
    <citation type="submission" date="2018-11" db="EMBL/GenBank/DDBJ databases">
        <title>Paraburkholderia sp. DHOA04, isolated from soil.</title>
        <authorList>
            <person name="Gao Z.-H."/>
            <person name="Qiu L.-H."/>
            <person name="Fu J.-C."/>
        </authorList>
    </citation>
    <scope>NUCLEOTIDE SEQUENCE [LARGE SCALE GENOMIC DNA]</scope>
    <source>
        <strain evidence="2 3">DHOA04</strain>
    </source>
</reference>
<feature type="compositionally biased region" description="Polar residues" evidence="1">
    <location>
        <begin position="13"/>
        <end position="28"/>
    </location>
</feature>
<protein>
    <submittedName>
        <fullName evidence="2">Uncharacterized protein</fullName>
    </submittedName>
</protein>
<comment type="caution">
    <text evidence="2">The sequence shown here is derived from an EMBL/GenBank/DDBJ whole genome shotgun (WGS) entry which is preliminary data.</text>
</comment>
<gene>
    <name evidence="2" type="ORF">D1Y85_21580</name>
</gene>
<dbReference type="RefSeq" id="WP_124153111.1">
    <property type="nucleotide sequence ID" value="NZ_RQIS01000018.1"/>
</dbReference>
<sequence>MATKKNAKPAQIATEQKPQVQNVATVEAQSAKPAANESGKPKAPVTNVAIREAFNVDIEAFRKAFADSARADTNADSKAAVCADLFVTIKTWDELKAARRHAIYGYIIGRAGKRSADEYDGMKKGSDHPLYTVAANAVKRAMDRAIKQGWQAPEAPNAGTGGAPKKNEKTPGRNSDLLVALNKLIATDEEFTTALSYIVANPGIFKAWARSSQEAAVRNVTLKLAA</sequence>
<proteinExistence type="predicted"/>
<keyword evidence="3" id="KW-1185">Reference proteome</keyword>
<feature type="region of interest" description="Disordered" evidence="1">
    <location>
        <begin position="1"/>
        <end position="43"/>
    </location>
</feature>
<accession>A0A3N6N4M7</accession>
<feature type="region of interest" description="Disordered" evidence="1">
    <location>
        <begin position="150"/>
        <end position="172"/>
    </location>
</feature>
<evidence type="ECO:0000256" key="1">
    <source>
        <dbReference type="SAM" id="MobiDB-lite"/>
    </source>
</evidence>
<dbReference type="AlphaFoldDB" id="A0A3N6N4M7"/>
<dbReference type="Proteomes" id="UP000272778">
    <property type="component" value="Unassembled WGS sequence"/>
</dbReference>